<comment type="subcellular location">
    <subcellularLocation>
        <location evidence="9">Cytoplasm</location>
    </subcellularLocation>
</comment>
<comment type="catalytic activity">
    <reaction evidence="8 9">
        <text>tRNA(Leu) + L-leucine + ATP = L-leucyl-tRNA(Leu) + AMP + diphosphate</text>
        <dbReference type="Rhea" id="RHEA:11688"/>
        <dbReference type="Rhea" id="RHEA-COMP:9613"/>
        <dbReference type="Rhea" id="RHEA-COMP:9622"/>
        <dbReference type="ChEBI" id="CHEBI:30616"/>
        <dbReference type="ChEBI" id="CHEBI:33019"/>
        <dbReference type="ChEBI" id="CHEBI:57427"/>
        <dbReference type="ChEBI" id="CHEBI:78442"/>
        <dbReference type="ChEBI" id="CHEBI:78494"/>
        <dbReference type="ChEBI" id="CHEBI:456215"/>
        <dbReference type="EC" id="6.1.1.4"/>
    </reaction>
</comment>
<dbReference type="GO" id="GO:0004823">
    <property type="term" value="F:leucine-tRNA ligase activity"/>
    <property type="evidence" value="ECO:0007669"/>
    <property type="project" value="UniProtKB-UniRule"/>
</dbReference>
<feature type="domain" description="Aminoacyl-tRNA synthetase class Ia" evidence="11">
    <location>
        <begin position="13"/>
        <end position="216"/>
    </location>
</feature>
<dbReference type="GO" id="GO:0005524">
    <property type="term" value="F:ATP binding"/>
    <property type="evidence" value="ECO:0007669"/>
    <property type="project" value="UniProtKB-UniRule"/>
</dbReference>
<dbReference type="Gene3D" id="3.10.20.590">
    <property type="match status" value="1"/>
</dbReference>
<keyword evidence="7 9" id="KW-0030">Aminoacyl-tRNA synthetase</keyword>
<evidence type="ECO:0000256" key="10">
    <source>
        <dbReference type="RuleBase" id="RU363035"/>
    </source>
</evidence>
<dbReference type="InterPro" id="IPR009008">
    <property type="entry name" value="Val/Leu/Ile-tRNA-synth_edit"/>
</dbReference>
<evidence type="ECO:0000313" key="15">
    <source>
        <dbReference type="Proteomes" id="UP000229976"/>
    </source>
</evidence>
<dbReference type="GO" id="GO:0005829">
    <property type="term" value="C:cytosol"/>
    <property type="evidence" value="ECO:0007669"/>
    <property type="project" value="TreeGrafter"/>
</dbReference>
<dbReference type="PANTHER" id="PTHR43740:SF2">
    <property type="entry name" value="LEUCINE--TRNA LIGASE, MITOCHONDRIAL"/>
    <property type="match status" value="1"/>
</dbReference>
<keyword evidence="5 9" id="KW-0067">ATP-binding</keyword>
<evidence type="ECO:0000256" key="8">
    <source>
        <dbReference type="ARBA" id="ARBA00047469"/>
    </source>
</evidence>
<dbReference type="CDD" id="cd07958">
    <property type="entry name" value="Anticodon_Ia_Leu_BEm"/>
    <property type="match status" value="1"/>
</dbReference>
<feature type="domain" description="Methionyl/Valyl/Leucyl/Isoleucyl-tRNA synthetase anticodon-binding" evidence="12">
    <location>
        <begin position="677"/>
        <end position="791"/>
    </location>
</feature>
<dbReference type="EMBL" id="PCRO01000039">
    <property type="protein sequence ID" value="PIP22578.1"/>
    <property type="molecule type" value="Genomic_DNA"/>
</dbReference>
<dbReference type="FunFam" id="3.40.50.620:FF:000077">
    <property type="entry name" value="Leucine--tRNA ligase"/>
    <property type="match status" value="1"/>
</dbReference>
<dbReference type="EC" id="6.1.1.4" evidence="9"/>
<name>A0A2G9YTM9_9BACT</name>
<evidence type="ECO:0000259" key="11">
    <source>
        <dbReference type="Pfam" id="PF00133"/>
    </source>
</evidence>
<dbReference type="InterPro" id="IPR009080">
    <property type="entry name" value="tRNAsynth_Ia_anticodon-bd"/>
</dbReference>
<reference evidence="14 15" key="1">
    <citation type="submission" date="2017-09" db="EMBL/GenBank/DDBJ databases">
        <title>Depth-based differentiation of microbial function through sediment-hosted aquifers and enrichment of novel symbionts in the deep terrestrial subsurface.</title>
        <authorList>
            <person name="Probst A.J."/>
            <person name="Ladd B."/>
            <person name="Jarett J.K."/>
            <person name="Geller-Mcgrath D.E."/>
            <person name="Sieber C.M."/>
            <person name="Emerson J.B."/>
            <person name="Anantharaman K."/>
            <person name="Thomas B.C."/>
            <person name="Malmstrom R."/>
            <person name="Stieglmeier M."/>
            <person name="Klingl A."/>
            <person name="Woyke T."/>
            <person name="Ryan C.M."/>
            <person name="Banfield J.F."/>
        </authorList>
    </citation>
    <scope>NUCLEOTIDE SEQUENCE [LARGE SCALE GENOMIC DNA]</scope>
    <source>
        <strain evidence="14">CG23_combo_of_CG06-09_8_20_14_all_39_17</strain>
    </source>
</reference>
<keyword evidence="4 9" id="KW-0547">Nucleotide-binding</keyword>
<evidence type="ECO:0000256" key="1">
    <source>
        <dbReference type="ARBA" id="ARBA00005594"/>
    </source>
</evidence>
<accession>A0A2G9YTM9</accession>
<dbReference type="AlphaFoldDB" id="A0A2G9YTM9"/>
<proteinExistence type="inferred from homology"/>
<keyword evidence="6 9" id="KW-0648">Protein biosynthesis</keyword>
<evidence type="ECO:0000259" key="12">
    <source>
        <dbReference type="Pfam" id="PF08264"/>
    </source>
</evidence>
<dbReference type="PANTHER" id="PTHR43740">
    <property type="entry name" value="LEUCYL-TRNA SYNTHETASE"/>
    <property type="match status" value="1"/>
</dbReference>
<sequence length="827" mass="95789">MKDYNPKEIEQKWRDFWQDKEIFKTKDGSGKPKFYVLDMFPYPSGEGLHVGHPKGYIATDVVARMKKMQGFEVLHPMGWDAFGLPAENYAIKNKIHPAEAVEKNIKRFRGQMDKVGFTYDWSREIKTTDPEYYKWTQWTFLQMFKKGLVFQSFEPINWCPSCKTGLANEDLEQGKCERCGSEIERKPLRQWVIKITDYAERLLDDLKLLDWENSIIEMQKNWIGRSEGVEIKFHVSSCKFQIEVFTTRLDTIFGCTYVVIAPEHSLIQELKSEIENWPEVENYIAESKKKSDMERTELAKEKTGVELKGIKAINPFNNGEVSVFISDYVVAGYGTGAVMAVPAHDMRDYDFAIKHSLLIKRVIIEEKDGENQKSKIKNQNNNVKLKINAREDVYEEEGTLTESGEFSGLGTAEAREKMADWLEEKGFGKRKVNYKLRDWVFSRQRYWGEPIPLVHCEKCGVVAVPEKDLPLELPKVKNYEPTGTGESPLAGIEEWVNTTCPQCGGKAKRETNTMPQWAGSCWYYLAYIMRGISNFQFPIFKCKKEFDNWLPVDLYVGGAEHATRHLIYARFWHKFLQDIGVVSTAEPFHKLFHVGLIMAEDGRKMSKRWGNVINPDDVIEEYGADSLRLYEMFMGPFSEGIAWNTKGLVGTRRFLEKVWKIGQETRDKEQETNNAHIEKLMHKTIKKVTEDIENFKFNTAVSQLMILVNELEKSPLILNTYYLILLKLLAPFAPHIAEELWSVLGNKESISQEEWPKYDPELIKDEMVSLIIQINGKVRDKVEVGAGKTEEEIKEIVLTQEKTQRWLEGKEIRKIIFIPNKLINIVV</sequence>
<evidence type="ECO:0000256" key="9">
    <source>
        <dbReference type="HAMAP-Rule" id="MF_00049"/>
    </source>
</evidence>
<dbReference type="Pfam" id="PF08264">
    <property type="entry name" value="Anticodon_1"/>
    <property type="match status" value="1"/>
</dbReference>
<feature type="domain" description="Leucyl-tRNA synthetase editing" evidence="13">
    <location>
        <begin position="220"/>
        <end position="423"/>
    </location>
</feature>
<dbReference type="SUPFAM" id="SSF52374">
    <property type="entry name" value="Nucleotidylyl transferase"/>
    <property type="match status" value="1"/>
</dbReference>
<feature type="domain" description="Aminoacyl-tRNA synthetase class Ia" evidence="11">
    <location>
        <begin position="436"/>
        <end position="632"/>
    </location>
</feature>
<keyword evidence="2 9" id="KW-0963">Cytoplasm</keyword>
<dbReference type="InterPro" id="IPR002302">
    <property type="entry name" value="Leu-tRNA-ligase"/>
</dbReference>
<keyword evidence="3 9" id="KW-0436">Ligase</keyword>
<protein>
    <recommendedName>
        <fullName evidence="9">Leucine--tRNA ligase</fullName>
        <ecNumber evidence="9">6.1.1.4</ecNumber>
    </recommendedName>
    <alternativeName>
        <fullName evidence="9">Leucyl-tRNA synthetase</fullName>
        <shortName evidence="9">LeuRS</shortName>
    </alternativeName>
</protein>
<dbReference type="SUPFAM" id="SSF50677">
    <property type="entry name" value="ValRS/IleRS/LeuRS editing domain"/>
    <property type="match status" value="1"/>
</dbReference>
<dbReference type="InterPro" id="IPR002300">
    <property type="entry name" value="aa-tRNA-synth_Ia"/>
</dbReference>
<dbReference type="FunFam" id="3.40.50.620:FF:000056">
    <property type="entry name" value="Leucine--tRNA ligase"/>
    <property type="match status" value="1"/>
</dbReference>
<evidence type="ECO:0000256" key="5">
    <source>
        <dbReference type="ARBA" id="ARBA00022840"/>
    </source>
</evidence>
<dbReference type="Gene3D" id="1.10.730.10">
    <property type="entry name" value="Isoleucyl-tRNA Synthetase, Domain 1"/>
    <property type="match status" value="1"/>
</dbReference>
<comment type="caution">
    <text evidence="14">The sequence shown here is derived from an EMBL/GenBank/DDBJ whole genome shotgun (WGS) entry which is preliminary data.</text>
</comment>
<evidence type="ECO:0000256" key="3">
    <source>
        <dbReference type="ARBA" id="ARBA00022598"/>
    </source>
</evidence>
<dbReference type="FunFam" id="1.10.730.10:FF:000011">
    <property type="entry name" value="Leucine--tRNA ligase chloroplastic/mitochondrial"/>
    <property type="match status" value="1"/>
</dbReference>
<dbReference type="GO" id="GO:0002161">
    <property type="term" value="F:aminoacyl-tRNA deacylase activity"/>
    <property type="evidence" value="ECO:0007669"/>
    <property type="project" value="InterPro"/>
</dbReference>
<dbReference type="Gene3D" id="3.40.50.620">
    <property type="entry name" value="HUPs"/>
    <property type="match status" value="2"/>
</dbReference>
<dbReference type="HAMAP" id="MF_00049_B">
    <property type="entry name" value="Leu_tRNA_synth_B"/>
    <property type="match status" value="1"/>
</dbReference>
<evidence type="ECO:0000256" key="6">
    <source>
        <dbReference type="ARBA" id="ARBA00022917"/>
    </source>
</evidence>
<dbReference type="PRINTS" id="PR00985">
    <property type="entry name" value="TRNASYNTHLEU"/>
</dbReference>
<dbReference type="GO" id="GO:0006429">
    <property type="term" value="P:leucyl-tRNA aminoacylation"/>
    <property type="evidence" value="ECO:0007669"/>
    <property type="project" value="UniProtKB-UniRule"/>
</dbReference>
<evidence type="ECO:0000256" key="2">
    <source>
        <dbReference type="ARBA" id="ARBA00022490"/>
    </source>
</evidence>
<dbReference type="InterPro" id="IPR014729">
    <property type="entry name" value="Rossmann-like_a/b/a_fold"/>
</dbReference>
<dbReference type="InterPro" id="IPR013155">
    <property type="entry name" value="M/V/L/I-tRNA-synth_anticd-bd"/>
</dbReference>
<dbReference type="InterPro" id="IPR001412">
    <property type="entry name" value="aa-tRNA-synth_I_CS"/>
</dbReference>
<dbReference type="InterPro" id="IPR025709">
    <property type="entry name" value="Leu_tRNA-synth_edit"/>
</dbReference>
<feature type="binding site" evidence="9">
    <location>
        <position position="607"/>
    </location>
    <ligand>
        <name>ATP</name>
        <dbReference type="ChEBI" id="CHEBI:30616"/>
    </ligand>
</feature>
<organism evidence="14 15">
    <name type="scientific">Candidatus Nealsonbacteria bacterium CG23_combo_of_CG06-09_8_20_14_all_39_17</name>
    <dbReference type="NCBI Taxonomy" id="1974722"/>
    <lineage>
        <taxon>Bacteria</taxon>
        <taxon>Candidatus Nealsoniibacteriota</taxon>
    </lineage>
</organism>
<comment type="similarity">
    <text evidence="1 9 10">Belongs to the class-I aminoacyl-tRNA synthetase family.</text>
</comment>
<dbReference type="SUPFAM" id="SSF47323">
    <property type="entry name" value="Anticodon-binding domain of a subclass of class I aminoacyl-tRNA synthetases"/>
    <property type="match status" value="1"/>
</dbReference>
<evidence type="ECO:0000313" key="14">
    <source>
        <dbReference type="EMBL" id="PIP22578.1"/>
    </source>
</evidence>
<dbReference type="NCBIfam" id="TIGR00396">
    <property type="entry name" value="leuS_bact"/>
    <property type="match status" value="1"/>
</dbReference>
<dbReference type="PROSITE" id="PS00178">
    <property type="entry name" value="AA_TRNA_LIGASE_I"/>
    <property type="match status" value="1"/>
</dbReference>
<dbReference type="Proteomes" id="UP000229976">
    <property type="component" value="Unassembled WGS sequence"/>
</dbReference>
<evidence type="ECO:0000256" key="7">
    <source>
        <dbReference type="ARBA" id="ARBA00023146"/>
    </source>
</evidence>
<dbReference type="Pfam" id="PF13603">
    <property type="entry name" value="tRNA-synt_1_2"/>
    <property type="match status" value="1"/>
</dbReference>
<dbReference type="Pfam" id="PF00133">
    <property type="entry name" value="tRNA-synt_1"/>
    <property type="match status" value="2"/>
</dbReference>
<comment type="caution">
    <text evidence="9">Lacks conserved residue(s) required for the propagation of feature annotation.</text>
</comment>
<evidence type="ECO:0000259" key="13">
    <source>
        <dbReference type="Pfam" id="PF13603"/>
    </source>
</evidence>
<evidence type="ECO:0000256" key="4">
    <source>
        <dbReference type="ARBA" id="ARBA00022741"/>
    </source>
</evidence>
<gene>
    <name evidence="9" type="primary">leuS</name>
    <name evidence="14" type="ORF">COX37_03215</name>
</gene>